<dbReference type="Gene3D" id="3.30.70.1820">
    <property type="entry name" value="L1 transposable element, RRM domain"/>
    <property type="match status" value="1"/>
</dbReference>
<feature type="compositionally biased region" description="Polar residues" evidence="2">
    <location>
        <begin position="197"/>
        <end position="220"/>
    </location>
</feature>
<evidence type="ECO:0000256" key="2">
    <source>
        <dbReference type="SAM" id="MobiDB-lite"/>
    </source>
</evidence>
<comment type="caution">
    <text evidence="3">The sequence shown here is derived from an EMBL/GenBank/DDBJ whole genome shotgun (WGS) entry which is preliminary data.</text>
</comment>
<dbReference type="Proteomes" id="UP000762676">
    <property type="component" value="Unassembled WGS sequence"/>
</dbReference>
<keyword evidence="1" id="KW-0175">Coiled coil</keyword>
<evidence type="ECO:0000256" key="1">
    <source>
        <dbReference type="SAM" id="Coils"/>
    </source>
</evidence>
<dbReference type="PANTHER" id="PTHR11505">
    <property type="entry name" value="L1 TRANSPOSABLE ELEMENT-RELATED"/>
    <property type="match status" value="1"/>
</dbReference>
<feature type="region of interest" description="Disordered" evidence="2">
    <location>
        <begin position="192"/>
        <end position="220"/>
    </location>
</feature>
<gene>
    <name evidence="3" type="ORF">ElyMa_000696900</name>
</gene>
<evidence type="ECO:0000313" key="4">
    <source>
        <dbReference type="Proteomes" id="UP000762676"/>
    </source>
</evidence>
<accession>A0AAV4GIC6</accession>
<dbReference type="InterPro" id="IPR004244">
    <property type="entry name" value="Transposase_22"/>
</dbReference>
<organism evidence="3 4">
    <name type="scientific">Elysia marginata</name>
    <dbReference type="NCBI Taxonomy" id="1093978"/>
    <lineage>
        <taxon>Eukaryota</taxon>
        <taxon>Metazoa</taxon>
        <taxon>Spiralia</taxon>
        <taxon>Lophotrochozoa</taxon>
        <taxon>Mollusca</taxon>
        <taxon>Gastropoda</taxon>
        <taxon>Heterobranchia</taxon>
        <taxon>Euthyneura</taxon>
        <taxon>Panpulmonata</taxon>
        <taxon>Sacoglossa</taxon>
        <taxon>Placobranchoidea</taxon>
        <taxon>Plakobranchidae</taxon>
        <taxon>Elysia</taxon>
    </lineage>
</organism>
<keyword evidence="4" id="KW-1185">Reference proteome</keyword>
<name>A0AAV4GIC6_9GAST</name>
<dbReference type="AlphaFoldDB" id="A0AAV4GIC6"/>
<dbReference type="EMBL" id="BMAT01001435">
    <property type="protein sequence ID" value="GFR85452.1"/>
    <property type="molecule type" value="Genomic_DNA"/>
</dbReference>
<reference evidence="3 4" key="1">
    <citation type="journal article" date="2021" name="Elife">
        <title>Chloroplast acquisition without the gene transfer in kleptoplastic sea slugs, Plakobranchus ocellatus.</title>
        <authorList>
            <person name="Maeda T."/>
            <person name="Takahashi S."/>
            <person name="Yoshida T."/>
            <person name="Shimamura S."/>
            <person name="Takaki Y."/>
            <person name="Nagai Y."/>
            <person name="Toyoda A."/>
            <person name="Suzuki Y."/>
            <person name="Arimoto A."/>
            <person name="Ishii H."/>
            <person name="Satoh N."/>
            <person name="Nishiyama T."/>
            <person name="Hasebe M."/>
            <person name="Maruyama T."/>
            <person name="Minagawa J."/>
            <person name="Obokata J."/>
            <person name="Shigenobu S."/>
        </authorList>
    </citation>
    <scope>NUCLEOTIDE SEQUENCE [LARGE SCALE GENOMIC DNA]</scope>
</reference>
<evidence type="ECO:0000313" key="3">
    <source>
        <dbReference type="EMBL" id="GFR85452.1"/>
    </source>
</evidence>
<proteinExistence type="predicted"/>
<protein>
    <submittedName>
        <fullName evidence="3">SH3 domain protein</fullName>
    </submittedName>
</protein>
<sequence length="220" mass="25590">MEQNIQNITEKTIILKTKVENLTVESQKLKEEKANDKKTLEQLEHKTDDLESRQKRNNLIFHGIQQMDSRETWEECEKKIKKAIAEKLEISEEMKIDRAHRLFSRSSPRPIVVYFTEFKQKESVLRARGNLSGTGVSVQEDYTPRVRTIPKNLAPHLTCLRNEGKKAKMVYDHINVDGERFDIDHKNELIPARSRNNRLQHSSDAGETSVRPNSPDNSDR</sequence>
<feature type="coiled-coil region" evidence="1">
    <location>
        <begin position="19"/>
        <end position="53"/>
    </location>
</feature>